<dbReference type="InterPro" id="IPR004482">
    <property type="entry name" value="Mg_chelat-rel"/>
</dbReference>
<dbReference type="NCBIfam" id="TIGR00368">
    <property type="entry name" value="YifB family Mg chelatase-like AAA ATPase"/>
    <property type="match status" value="1"/>
</dbReference>
<dbReference type="AlphaFoldDB" id="A0A2U1CGE7"/>
<evidence type="ECO:0000256" key="1">
    <source>
        <dbReference type="ARBA" id="ARBA00006354"/>
    </source>
</evidence>
<comment type="similarity">
    <text evidence="1">Belongs to the Mg-chelatase subunits D/I family. ComM subfamily.</text>
</comment>
<dbReference type="Pfam" id="PF13335">
    <property type="entry name" value="Mg_chelatase_C"/>
    <property type="match status" value="1"/>
</dbReference>
<dbReference type="InterPro" id="IPR025158">
    <property type="entry name" value="Mg_chelat-rel_C"/>
</dbReference>
<dbReference type="InterPro" id="IPR014721">
    <property type="entry name" value="Ribsml_uS5_D2-typ_fold_subgr"/>
</dbReference>
<dbReference type="Pfam" id="PF01078">
    <property type="entry name" value="Mg_chelatase"/>
    <property type="match status" value="1"/>
</dbReference>
<gene>
    <name evidence="3" type="ORF">C7373_101401</name>
</gene>
<dbReference type="Proteomes" id="UP000245778">
    <property type="component" value="Unassembled WGS sequence"/>
</dbReference>
<accession>A0A2U1CGE7</accession>
<evidence type="ECO:0000313" key="4">
    <source>
        <dbReference type="Proteomes" id="UP000245778"/>
    </source>
</evidence>
<feature type="domain" description="AAA+ ATPase" evidence="2">
    <location>
        <begin position="209"/>
        <end position="393"/>
    </location>
</feature>
<dbReference type="GO" id="GO:0005524">
    <property type="term" value="F:ATP binding"/>
    <property type="evidence" value="ECO:0007669"/>
    <property type="project" value="InterPro"/>
</dbReference>
<sequence length="506" mass="54294">MLCKLNSLGLHGVTGYLVAAECDLSGGLPNFDIVGLPDAAVREARERVRAAVKNCGFTFPVSRITVNLAPADRKKAGTVYDLPILVGILCAGGQLPAPPADAAFVGELSLSGEVRPVAGMLPMALAARAAGLRTLFVPADSAPEATLAGGMTVYPVEDVQALTAHLRGERPLPPAPVWRPEPENGDAPDFADVKGQEQVKRCLEIAAAGGHNLAMVGPPGSGKSMLARRLPSILPDMTRREALEATAVHSVMGLTGRERPMLTLRPFRAPHHTISAMGMAGGGAPAPRPGEISLAHNGVLFLDELPEFHKDVLEALRQPLEDGRVQISRASGTEVFPSRFMLVCAMNPCKCGWYGHPSGRCRCSPGEVEKYLGKLSGPLLDRIDLYVEVPPLEYEALSRKSAGESSAEIKRRVDAARRRQTERFGPDGPDCNARMGPAELERCCALDGDCRAVMKGAYERMGLTARSYDRILRVARTIADLEGSPGIRVHHLAEAIQYRESGYLRR</sequence>
<dbReference type="Pfam" id="PF13541">
    <property type="entry name" value="ChlI"/>
    <property type="match status" value="1"/>
</dbReference>
<dbReference type="InterPro" id="IPR020568">
    <property type="entry name" value="Ribosomal_Su5_D2-typ_SF"/>
</dbReference>
<dbReference type="InterPro" id="IPR045006">
    <property type="entry name" value="CHLI-like"/>
</dbReference>
<name>A0A2U1CGE7_9FIRM</name>
<evidence type="ECO:0000259" key="2">
    <source>
        <dbReference type="SMART" id="SM00382"/>
    </source>
</evidence>
<protein>
    <submittedName>
        <fullName evidence="3">Magnesium chelatase family protein</fullName>
    </submittedName>
</protein>
<dbReference type="RefSeq" id="WP_116721527.1">
    <property type="nucleotide sequence ID" value="NZ_CP011524.1"/>
</dbReference>
<dbReference type="OrthoDB" id="9813147at2"/>
<dbReference type="GeneID" id="93227872"/>
<dbReference type="SUPFAM" id="SSF52540">
    <property type="entry name" value="P-loop containing nucleoside triphosphate hydrolases"/>
    <property type="match status" value="1"/>
</dbReference>
<reference evidence="3 4" key="1">
    <citation type="submission" date="2018-04" db="EMBL/GenBank/DDBJ databases">
        <title>Genomic Encyclopedia of Type Strains, Phase IV (KMG-IV): sequencing the most valuable type-strain genomes for metagenomic binning, comparative biology and taxonomic classification.</title>
        <authorList>
            <person name="Goeker M."/>
        </authorList>
    </citation>
    <scope>NUCLEOTIDE SEQUENCE [LARGE SCALE GENOMIC DNA]</scope>
    <source>
        <strain evidence="3 4">DSM 26588</strain>
    </source>
</reference>
<dbReference type="Gene3D" id="3.30.230.10">
    <property type="match status" value="1"/>
</dbReference>
<dbReference type="Gene3D" id="3.40.50.300">
    <property type="entry name" value="P-loop containing nucleotide triphosphate hydrolases"/>
    <property type="match status" value="1"/>
</dbReference>
<dbReference type="SUPFAM" id="SSF54211">
    <property type="entry name" value="Ribosomal protein S5 domain 2-like"/>
    <property type="match status" value="1"/>
</dbReference>
<dbReference type="InterPro" id="IPR000523">
    <property type="entry name" value="Mg_chelatse_chII-like_cat_dom"/>
</dbReference>
<comment type="caution">
    <text evidence="3">The sequence shown here is derived from an EMBL/GenBank/DDBJ whole genome shotgun (WGS) entry which is preliminary data.</text>
</comment>
<dbReference type="PANTHER" id="PTHR32039">
    <property type="entry name" value="MAGNESIUM-CHELATASE SUBUNIT CHLI"/>
    <property type="match status" value="1"/>
</dbReference>
<dbReference type="InterPro" id="IPR027417">
    <property type="entry name" value="P-loop_NTPase"/>
</dbReference>
<proteinExistence type="inferred from homology"/>
<organism evidence="3 4">
    <name type="scientific">Intestinimonas butyriciproducens</name>
    <dbReference type="NCBI Taxonomy" id="1297617"/>
    <lineage>
        <taxon>Bacteria</taxon>
        <taxon>Bacillati</taxon>
        <taxon>Bacillota</taxon>
        <taxon>Clostridia</taxon>
        <taxon>Eubacteriales</taxon>
        <taxon>Intestinimonas</taxon>
    </lineage>
</organism>
<dbReference type="InterPro" id="IPR003593">
    <property type="entry name" value="AAA+_ATPase"/>
</dbReference>
<evidence type="ECO:0000313" key="3">
    <source>
        <dbReference type="EMBL" id="PVY59887.1"/>
    </source>
</evidence>
<dbReference type="SMART" id="SM00382">
    <property type="entry name" value="AAA"/>
    <property type="match status" value="1"/>
</dbReference>
<dbReference type="PANTHER" id="PTHR32039:SF7">
    <property type="entry name" value="COMPETENCE PROTEIN COMM"/>
    <property type="match status" value="1"/>
</dbReference>
<dbReference type="EMBL" id="QEKK01000001">
    <property type="protein sequence ID" value="PVY59887.1"/>
    <property type="molecule type" value="Genomic_DNA"/>
</dbReference>